<gene>
    <name evidence="1" type="ORF">FVB9532_00287</name>
</gene>
<proteinExistence type="predicted"/>
<organism evidence="1 2">
    <name type="scientific">Mesonia oceanica</name>
    <dbReference type="NCBI Taxonomy" id="2687242"/>
    <lineage>
        <taxon>Bacteria</taxon>
        <taxon>Pseudomonadati</taxon>
        <taxon>Bacteroidota</taxon>
        <taxon>Flavobacteriia</taxon>
        <taxon>Flavobacteriales</taxon>
        <taxon>Flavobacteriaceae</taxon>
        <taxon>Mesonia</taxon>
    </lineage>
</organism>
<keyword evidence="2" id="KW-1185">Reference proteome</keyword>
<reference evidence="1" key="1">
    <citation type="submission" date="2019-09" db="EMBL/GenBank/DDBJ databases">
        <authorList>
            <person name="Rodrigo-Torres L."/>
            <person name="Arahal R. D."/>
            <person name="Lucena T."/>
        </authorList>
    </citation>
    <scope>NUCLEOTIDE SEQUENCE</scope>
    <source>
        <strain evidence="1">ISS653</strain>
    </source>
</reference>
<sequence length="257" mass="29394">MAEKYPGWSPYNYTLQNPVNFTDPTGMVVEGSDHEYEAVWNEEEQKYETNKISGLGGDKYDVTHYKGGSLDGRTELTAGCYSQFISLGADVIKGFNHRNEDVNWKKIYDEFVNGNGPKRSLMDDNHPMTEDMKMSYAAYKARAMYLKRAEKGYTPVNFGLGGIVRSGLNMTEQMVGSAGASIYPLGDQVIILLTDTKTPQSLFYHLPGLKPMHNRDHNRTNRLMPYSETKQSYIWIESVNSLKQNHYIYDTRFDTDW</sequence>
<evidence type="ECO:0000313" key="1">
    <source>
        <dbReference type="EMBL" id="VVU99037.1"/>
    </source>
</evidence>
<evidence type="ECO:0000313" key="2">
    <source>
        <dbReference type="Proteomes" id="UP000356253"/>
    </source>
</evidence>
<dbReference type="EMBL" id="CABVMM010000001">
    <property type="protein sequence ID" value="VVU99037.1"/>
    <property type="molecule type" value="Genomic_DNA"/>
</dbReference>
<accession>A0AC61Y4Q7</accession>
<dbReference type="Proteomes" id="UP000356253">
    <property type="component" value="Unassembled WGS sequence"/>
</dbReference>
<protein>
    <submittedName>
        <fullName evidence="1">Uncharacterized protein</fullName>
    </submittedName>
</protein>
<comment type="caution">
    <text evidence="1">The sequence shown here is derived from an EMBL/GenBank/DDBJ whole genome shotgun (WGS) entry which is preliminary data.</text>
</comment>
<name>A0AC61Y4Q7_9FLAO</name>